<dbReference type="InterPro" id="IPR027417">
    <property type="entry name" value="P-loop_NTPase"/>
</dbReference>
<keyword evidence="2" id="KW-1185">Reference proteome</keyword>
<dbReference type="SUPFAM" id="SSF52540">
    <property type="entry name" value="P-loop containing nucleoside triphosphate hydrolases"/>
    <property type="match status" value="1"/>
</dbReference>
<accession>A0ABT2UFV6</accession>
<sequence length="255" mass="28469">MLQSLQGFYAQALNYIPISNIPELGFLSVILTADLVKIELKNVSAVSTPSLIGYGAMRDHCHDFTASFVGGKAYGLIGECGSGGWTFSHILAGCNKYGYEGQISFNGKIMSKVDLNELGWYIGEGINKNRWFTFRKPSIIKQLKSGQDDQIDRLIERFQLSPSRLDRNIEMISNERWNASAAIGLAHGKLVFGYPWLSPGLINTYLYERIKLINEILKETGATVLLPTSRIDVIQGLVDETIEIIHPDEKIIRNV</sequence>
<evidence type="ECO:0000313" key="2">
    <source>
        <dbReference type="Proteomes" id="UP001652445"/>
    </source>
</evidence>
<reference evidence="1 2" key="1">
    <citation type="submission" date="2022-09" db="EMBL/GenBank/DDBJ databases">
        <authorList>
            <person name="Han X.L."/>
            <person name="Wang Q."/>
            <person name="Lu T."/>
        </authorList>
    </citation>
    <scope>NUCLEOTIDE SEQUENCE [LARGE SCALE GENOMIC DNA]</scope>
    <source>
        <strain evidence="1 2">WQ 127069</strain>
    </source>
</reference>
<comment type="caution">
    <text evidence="1">The sequence shown here is derived from an EMBL/GenBank/DDBJ whole genome shotgun (WGS) entry which is preliminary data.</text>
</comment>
<protein>
    <submittedName>
        <fullName evidence="1">Uncharacterized protein</fullName>
    </submittedName>
</protein>
<name>A0ABT2UFV6_9BACL</name>
<dbReference type="Proteomes" id="UP001652445">
    <property type="component" value="Unassembled WGS sequence"/>
</dbReference>
<dbReference type="Gene3D" id="3.40.50.300">
    <property type="entry name" value="P-loop containing nucleotide triphosphate hydrolases"/>
    <property type="match status" value="1"/>
</dbReference>
<gene>
    <name evidence="1" type="ORF">OB236_15525</name>
</gene>
<dbReference type="EMBL" id="JAOQIO010000055">
    <property type="protein sequence ID" value="MCU6793515.1"/>
    <property type="molecule type" value="Genomic_DNA"/>
</dbReference>
<evidence type="ECO:0000313" key="1">
    <source>
        <dbReference type="EMBL" id="MCU6793515.1"/>
    </source>
</evidence>
<organism evidence="1 2">
    <name type="scientific">Paenibacillus baimaensis</name>
    <dbReference type="NCBI Taxonomy" id="2982185"/>
    <lineage>
        <taxon>Bacteria</taxon>
        <taxon>Bacillati</taxon>
        <taxon>Bacillota</taxon>
        <taxon>Bacilli</taxon>
        <taxon>Bacillales</taxon>
        <taxon>Paenibacillaceae</taxon>
        <taxon>Paenibacillus</taxon>
    </lineage>
</organism>
<proteinExistence type="predicted"/>